<evidence type="ECO:0000256" key="1">
    <source>
        <dbReference type="ARBA" id="ARBA00023015"/>
    </source>
</evidence>
<keyword evidence="1" id="KW-0805">Transcription regulation</keyword>
<evidence type="ECO:0000313" key="5">
    <source>
        <dbReference type="EMBL" id="EEI90794.1"/>
    </source>
</evidence>
<dbReference type="Proteomes" id="UP000006241">
    <property type="component" value="Unassembled WGS sequence"/>
</dbReference>
<dbReference type="GO" id="GO:0043565">
    <property type="term" value="F:sequence-specific DNA binding"/>
    <property type="evidence" value="ECO:0007669"/>
    <property type="project" value="InterPro"/>
</dbReference>
<dbReference type="SMART" id="SM00342">
    <property type="entry name" value="HTH_ARAC"/>
    <property type="match status" value="1"/>
</dbReference>
<dbReference type="InterPro" id="IPR011051">
    <property type="entry name" value="RmlC_Cupin_sf"/>
</dbReference>
<evidence type="ECO:0000313" key="6">
    <source>
        <dbReference type="Proteomes" id="UP000006241"/>
    </source>
</evidence>
<dbReference type="InterPro" id="IPR018062">
    <property type="entry name" value="HTH_AraC-typ_CS"/>
</dbReference>
<dbReference type="Gene3D" id="2.60.120.10">
    <property type="entry name" value="Jelly Rolls"/>
    <property type="match status" value="1"/>
</dbReference>
<dbReference type="RefSeq" id="WP_003002574.1">
    <property type="nucleotide sequence ID" value="NZ_GG668630.1"/>
</dbReference>
<gene>
    <name evidence="5" type="ORF">HMPREF0765_3710</name>
</gene>
<dbReference type="InterPro" id="IPR014710">
    <property type="entry name" value="RmlC-like_jellyroll"/>
</dbReference>
<evidence type="ECO:0000256" key="2">
    <source>
        <dbReference type="ARBA" id="ARBA00023125"/>
    </source>
</evidence>
<dbReference type="PROSITE" id="PS00041">
    <property type="entry name" value="HTH_ARAC_FAMILY_1"/>
    <property type="match status" value="1"/>
</dbReference>
<comment type="caution">
    <text evidence="5">The sequence shown here is derived from an EMBL/GenBank/DDBJ whole genome shotgun (WGS) entry which is preliminary data.</text>
</comment>
<dbReference type="PANTHER" id="PTHR43280">
    <property type="entry name" value="ARAC-FAMILY TRANSCRIPTIONAL REGULATOR"/>
    <property type="match status" value="1"/>
</dbReference>
<dbReference type="Pfam" id="PF12833">
    <property type="entry name" value="HTH_18"/>
    <property type="match status" value="1"/>
</dbReference>
<dbReference type="PANTHER" id="PTHR43280:SF27">
    <property type="entry name" value="TRANSCRIPTIONAL REGULATOR MTLR"/>
    <property type="match status" value="1"/>
</dbReference>
<dbReference type="SUPFAM" id="SSF51182">
    <property type="entry name" value="RmlC-like cupins"/>
    <property type="match status" value="1"/>
</dbReference>
<dbReference type="GO" id="GO:0003700">
    <property type="term" value="F:DNA-binding transcription factor activity"/>
    <property type="evidence" value="ECO:0007669"/>
    <property type="project" value="InterPro"/>
</dbReference>
<dbReference type="SUPFAM" id="SSF46689">
    <property type="entry name" value="Homeodomain-like"/>
    <property type="match status" value="2"/>
</dbReference>
<sequence length="288" mass="33598">MKAQFIELSPPSEKTIHIKLVDQNFLSNPLHFHELCELVLILESYGKRIVGNHVASFEAGDMVLMGPNVPHIWRNDDVFLNPMHEERAKAIVIYFPADFLLTLTDDQSTINSMQHFIKKAQRGLRFYGKVLEKASNQIKSLVHKQSFSRITGFLNLIELLHQTHECENLASIGYKPTFGEQDTNRINNVYIYVMQNFREEVSLSMAAEIVNMTPNAFCRFFKRHTQKSFSKFVNEMRVGHACKLLMNRQLSISEICYQSGYQNLTNFNKFFKMIMQKSPREYRRDMDV</sequence>
<keyword evidence="3" id="KW-0804">Transcription</keyword>
<dbReference type="EMBL" id="ACHB01000086">
    <property type="protein sequence ID" value="EEI90794.1"/>
    <property type="molecule type" value="Genomic_DNA"/>
</dbReference>
<name>C2G2A4_SPHSI</name>
<feature type="domain" description="HTH araC/xylS-type" evidence="4">
    <location>
        <begin position="187"/>
        <end position="285"/>
    </location>
</feature>
<dbReference type="InterPro" id="IPR009057">
    <property type="entry name" value="Homeodomain-like_sf"/>
</dbReference>
<evidence type="ECO:0000256" key="3">
    <source>
        <dbReference type="ARBA" id="ARBA00023163"/>
    </source>
</evidence>
<proteinExistence type="predicted"/>
<dbReference type="PROSITE" id="PS01124">
    <property type="entry name" value="HTH_ARAC_FAMILY_2"/>
    <property type="match status" value="1"/>
</dbReference>
<dbReference type="InterPro" id="IPR018060">
    <property type="entry name" value="HTH_AraC"/>
</dbReference>
<keyword evidence="2" id="KW-0238">DNA-binding</keyword>
<accession>C2G2A4</accession>
<dbReference type="HOGENOM" id="CLU_000445_88_3_10"/>
<organism evidence="5 6">
    <name type="scientific">Sphingobacterium spiritivorum ATCC 33300</name>
    <dbReference type="NCBI Taxonomy" id="525372"/>
    <lineage>
        <taxon>Bacteria</taxon>
        <taxon>Pseudomonadati</taxon>
        <taxon>Bacteroidota</taxon>
        <taxon>Sphingobacteriia</taxon>
        <taxon>Sphingobacteriales</taxon>
        <taxon>Sphingobacteriaceae</taxon>
        <taxon>Sphingobacterium</taxon>
    </lineage>
</organism>
<dbReference type="AlphaFoldDB" id="C2G2A4"/>
<evidence type="ECO:0000259" key="4">
    <source>
        <dbReference type="PROSITE" id="PS01124"/>
    </source>
</evidence>
<dbReference type="Gene3D" id="1.10.10.60">
    <property type="entry name" value="Homeodomain-like"/>
    <property type="match status" value="2"/>
</dbReference>
<protein>
    <submittedName>
        <fullName evidence="5">Transcriptional regulator, AraC family</fullName>
    </submittedName>
</protein>
<reference evidence="5 6" key="1">
    <citation type="submission" date="2009-01" db="EMBL/GenBank/DDBJ databases">
        <authorList>
            <person name="Qin X."/>
            <person name="Bachman B."/>
            <person name="Battles P."/>
            <person name="Bell A."/>
            <person name="Bess C."/>
            <person name="Bickham C."/>
            <person name="Chaboub L."/>
            <person name="Chen D."/>
            <person name="Coyle M."/>
            <person name="Deiros D.R."/>
            <person name="Dinh H."/>
            <person name="Forbes L."/>
            <person name="Fowler G."/>
            <person name="Francisco L."/>
            <person name="Fu Q."/>
            <person name="Gubbala S."/>
            <person name="Hale W."/>
            <person name="Han Y."/>
            <person name="Hemphill L."/>
            <person name="Highlander S.K."/>
            <person name="Hirani K."/>
            <person name="Hogues M."/>
            <person name="Jackson L."/>
            <person name="Jakkamsetti A."/>
            <person name="Javaid M."/>
            <person name="Jiang H."/>
            <person name="Korchina V."/>
            <person name="Kovar C."/>
            <person name="Lara F."/>
            <person name="Lee S."/>
            <person name="Mata R."/>
            <person name="Mathew T."/>
            <person name="Moen C."/>
            <person name="Morales K."/>
            <person name="Munidasa M."/>
            <person name="Nazareth L."/>
            <person name="Ngo R."/>
            <person name="Nguyen L."/>
            <person name="Okwuonu G."/>
            <person name="Ongeri F."/>
            <person name="Patil S."/>
            <person name="Petrosino J."/>
            <person name="Pham C."/>
            <person name="Pham P."/>
            <person name="Pu L.-L."/>
            <person name="Puazo M."/>
            <person name="Raj R."/>
            <person name="Reid J."/>
            <person name="Rouhana J."/>
            <person name="Saada N."/>
            <person name="Shang Y."/>
            <person name="Simmons D."/>
            <person name="Thornton R."/>
            <person name="Warren J."/>
            <person name="Weissenberger G."/>
            <person name="Zhang J."/>
            <person name="Zhang L."/>
            <person name="Zhou C."/>
            <person name="Zhu D."/>
            <person name="Muzny D."/>
            <person name="Worley K."/>
            <person name="Gibbs R."/>
        </authorList>
    </citation>
    <scope>NUCLEOTIDE SEQUENCE [LARGE SCALE GENOMIC DNA]</scope>
    <source>
        <strain evidence="5 6">ATCC 33300</strain>
    </source>
</reference>